<proteinExistence type="predicted"/>
<keyword evidence="1" id="KW-0472">Membrane</keyword>
<dbReference type="InterPro" id="IPR011933">
    <property type="entry name" value="Double_TM_dom"/>
</dbReference>
<evidence type="ECO:0000313" key="3">
    <source>
        <dbReference type="Proteomes" id="UP001424741"/>
    </source>
</evidence>
<dbReference type="Proteomes" id="UP001424741">
    <property type="component" value="Unassembled WGS sequence"/>
</dbReference>
<comment type="caution">
    <text evidence="2">The sequence shown here is derived from an EMBL/GenBank/DDBJ whole genome shotgun (WGS) entry which is preliminary data.</text>
</comment>
<reference evidence="2 3" key="1">
    <citation type="submission" date="2024-02" db="EMBL/GenBank/DDBJ databases">
        <title>Rubritalea halochordaticola NBRC 107102.</title>
        <authorList>
            <person name="Ichikawa N."/>
            <person name="Katano-Makiyama Y."/>
            <person name="Hidaka K."/>
        </authorList>
    </citation>
    <scope>NUCLEOTIDE SEQUENCE [LARGE SCALE GENOMIC DNA]</scope>
    <source>
        <strain evidence="2 3">NBRC 107102</strain>
    </source>
</reference>
<dbReference type="PANTHER" id="PTHR37464">
    <property type="entry name" value="BLL2463 PROTEIN"/>
    <property type="match status" value="1"/>
</dbReference>
<evidence type="ECO:0000313" key="2">
    <source>
        <dbReference type="EMBL" id="GAA5494889.1"/>
    </source>
</evidence>
<feature type="transmembrane region" description="Helical" evidence="1">
    <location>
        <begin position="588"/>
        <end position="608"/>
    </location>
</feature>
<evidence type="ECO:0008006" key="4">
    <source>
        <dbReference type="Google" id="ProtNLM"/>
    </source>
</evidence>
<dbReference type="PANTHER" id="PTHR37464:SF1">
    <property type="entry name" value="BLL2463 PROTEIN"/>
    <property type="match status" value="1"/>
</dbReference>
<accession>A0ABP9UYW5</accession>
<feature type="transmembrane region" description="Helical" evidence="1">
    <location>
        <begin position="20"/>
        <end position="38"/>
    </location>
</feature>
<keyword evidence="3" id="KW-1185">Reference proteome</keyword>
<keyword evidence="1" id="KW-1133">Transmembrane helix</keyword>
<dbReference type="NCBIfam" id="TIGR02226">
    <property type="entry name" value="two_anch"/>
    <property type="match status" value="1"/>
</dbReference>
<keyword evidence="1" id="KW-0812">Transmembrane</keyword>
<name>A0ABP9UYW5_9BACT</name>
<gene>
    <name evidence="2" type="ORF">Rhal01_01054</name>
</gene>
<protein>
    <recommendedName>
        <fullName evidence="4">Aerotolerance regulator N-terminal domain-containing protein</fullName>
    </recommendedName>
</protein>
<sequence>MSFLLRATRESRGKKKLKHILILTCRALAIAALVFALARPLVSGLLGWGGGKLDTVILVLDRSASMEQAYDQSGISKRESIIERVQQSMSELGNPKLILIDSASGQPQTIDSPSVLNEISFTRPTDTKADIPALINTALTHILEGKTGRTEIWVASDMQKSNWDTESGSWNSVRTGFDNLPQKSSLRILSLNNEGSSNVAVRIHSARRQDNELVIDFELTRADDNLKTSLPVTFSVNGVQSSETYELSSQSMRAIKRLELGKNAGSGYGFVSIPADENPRDNSAFFAYGESSPTLTAVVADSAEARDYLSIAAAPPGYAKQEVQAFTPRQVADIPWQGVSLLLWQAALPEEDDQKRILDFVDQGGAVVFFPSDAESNNSFLGTQFAELQESPRNQYFIIDFWDQTDGPLRNGLEGTKIPMAKLRAIKRRPITGEATSLANWDDEAAFLSRSVHGSGTVIFVSTAPDYSWSNLAEADFILPIVQRSLDKGSDRFDAGYTAEVGSKRSLPQVVGENRSRKDNYSESNSINGSYEAGVWQMGERVIATNRPESEDNWTIATEEDLNSALEDTPYELFEDSGGEDDSFAQEIWRAFLVAMLVFLITEAFLCLNPKRQQPNTKLAQ</sequence>
<evidence type="ECO:0000256" key="1">
    <source>
        <dbReference type="SAM" id="Phobius"/>
    </source>
</evidence>
<organism evidence="2 3">
    <name type="scientific">Rubritalea halochordaticola</name>
    <dbReference type="NCBI Taxonomy" id="714537"/>
    <lineage>
        <taxon>Bacteria</taxon>
        <taxon>Pseudomonadati</taxon>
        <taxon>Verrucomicrobiota</taxon>
        <taxon>Verrucomicrobiia</taxon>
        <taxon>Verrucomicrobiales</taxon>
        <taxon>Rubritaleaceae</taxon>
        <taxon>Rubritalea</taxon>
    </lineage>
</organism>
<dbReference type="EMBL" id="BAABRL010000002">
    <property type="protein sequence ID" value="GAA5494889.1"/>
    <property type="molecule type" value="Genomic_DNA"/>
</dbReference>